<keyword evidence="6 10" id="KW-0472">Membrane</keyword>
<evidence type="ECO:0000256" key="2">
    <source>
        <dbReference type="ARBA" id="ARBA00022448"/>
    </source>
</evidence>
<evidence type="ECO:0000256" key="6">
    <source>
        <dbReference type="ARBA" id="ARBA00023136"/>
    </source>
</evidence>
<keyword evidence="14" id="KW-1185">Reference proteome</keyword>
<dbReference type="InterPro" id="IPR001807">
    <property type="entry name" value="ClC"/>
</dbReference>
<evidence type="ECO:0000313" key="14">
    <source>
        <dbReference type="Proteomes" id="UP001558474"/>
    </source>
</evidence>
<sequence length="423" mass="43460">MTRRELEFGCSIIVVGLLAGVAGMATTVLLHFVEHLTYAYSFGSLLDGVTGSSPVRRAVGPMIGGALAGFGWWILRRHFEVPGLSSTIANHRAIPRVSLTLDAALQILVVGSGASLGREGAPRQVAAVLGDAGTSRWALTPEDRQILLACAAGAGLGAVYSVPVGGALFAIRIMMHTWHPRAVGAALITSALAVAVAAPVTHVRAPLDWPDPSLSYFLTGFALVLAPVAFAVGTAFNRIMALARPAVPLTSWLIIPGIAAAGLLVGIGSVWWPELPGNGKSILTVSLASGMTLGSAAVILLLKPVLTAIFLRAGAVGGMLTPALATGAALGSLIALAINALDLRPVSVAAVSLTCAAGVLAVTQRAPIWAALFVWELARPPLWVLLPFLAAALAAHGLQTLAARRDELAVDGPVAGKPRQRNP</sequence>
<dbReference type="GO" id="GO:0005254">
    <property type="term" value="F:chloride channel activity"/>
    <property type="evidence" value="ECO:0007669"/>
    <property type="project" value="UniProtKB-KW"/>
</dbReference>
<evidence type="ECO:0000313" key="11">
    <source>
        <dbReference type="EMBL" id="MCV7388453.1"/>
    </source>
</evidence>
<dbReference type="AlphaFoldDB" id="A0AAW5T2H1"/>
<feature type="transmembrane region" description="Helical" evidence="10">
    <location>
        <begin position="350"/>
        <end position="375"/>
    </location>
</feature>
<evidence type="ECO:0000313" key="13">
    <source>
        <dbReference type="Proteomes" id="UP001141659"/>
    </source>
</evidence>
<proteinExistence type="predicted"/>
<dbReference type="InterPro" id="IPR050368">
    <property type="entry name" value="ClC-type_chloride_channel"/>
</dbReference>
<protein>
    <submittedName>
        <fullName evidence="11">Chloride channel protein</fullName>
    </submittedName>
</protein>
<dbReference type="PANTHER" id="PTHR43427:SF6">
    <property type="entry name" value="CHLORIDE CHANNEL PROTEIN CLC-E"/>
    <property type="match status" value="1"/>
</dbReference>
<keyword evidence="8" id="KW-0868">Chloride</keyword>
<dbReference type="EMBL" id="JACKVC010000012">
    <property type="protein sequence ID" value="MCV7388453.1"/>
    <property type="molecule type" value="Genomic_DNA"/>
</dbReference>
<keyword evidence="4 10" id="KW-1133">Transmembrane helix</keyword>
<dbReference type="PANTHER" id="PTHR43427">
    <property type="entry name" value="CHLORIDE CHANNEL PROTEIN CLC-E"/>
    <property type="match status" value="1"/>
</dbReference>
<evidence type="ECO:0000256" key="3">
    <source>
        <dbReference type="ARBA" id="ARBA00022692"/>
    </source>
</evidence>
<dbReference type="Gene3D" id="1.10.3080.10">
    <property type="entry name" value="Clc chloride channel"/>
    <property type="match status" value="1"/>
</dbReference>
<reference evidence="11" key="2">
    <citation type="journal article" date="2022" name="BMC Genomics">
        <title>Comparative genome analysis of mycobacteria focusing on tRNA and non-coding RNA.</title>
        <authorList>
            <person name="Behra P.R.K."/>
            <person name="Pettersson B.M.F."/>
            <person name="Ramesh M."/>
            <person name="Das S."/>
            <person name="Dasgupta S."/>
            <person name="Kirsebom L.A."/>
        </authorList>
    </citation>
    <scope>NUCLEOTIDE SEQUENCE</scope>
    <source>
        <strain evidence="11">DSM 44242</strain>
    </source>
</reference>
<gene>
    <name evidence="12" type="ORF">ABFW12_15980</name>
    <name evidence="11" type="ORF">H5P34_10405</name>
</gene>
<feature type="transmembrane region" description="Helical" evidence="10">
    <location>
        <begin position="214"/>
        <end position="237"/>
    </location>
</feature>
<dbReference type="SUPFAM" id="SSF81340">
    <property type="entry name" value="Clc chloride channel"/>
    <property type="match status" value="1"/>
</dbReference>
<keyword evidence="9" id="KW-0407">Ion channel</keyword>
<evidence type="ECO:0000256" key="10">
    <source>
        <dbReference type="SAM" id="Phobius"/>
    </source>
</evidence>
<keyword evidence="7" id="KW-0869">Chloride channel</keyword>
<feature type="transmembrane region" description="Helical" evidence="10">
    <location>
        <begin position="282"/>
        <end position="302"/>
    </location>
</feature>
<feature type="transmembrane region" description="Helical" evidence="10">
    <location>
        <begin position="249"/>
        <end position="270"/>
    </location>
</feature>
<comment type="subcellular location">
    <subcellularLocation>
        <location evidence="1">Membrane</location>
        <topology evidence="1">Multi-pass membrane protein</topology>
    </subcellularLocation>
</comment>
<feature type="transmembrane region" description="Helical" evidence="10">
    <location>
        <begin position="146"/>
        <end position="171"/>
    </location>
</feature>
<feature type="transmembrane region" description="Helical" evidence="10">
    <location>
        <begin position="382"/>
        <end position="402"/>
    </location>
</feature>
<dbReference type="PRINTS" id="PR00762">
    <property type="entry name" value="CLCHANNEL"/>
</dbReference>
<feature type="transmembrane region" description="Helical" evidence="10">
    <location>
        <begin position="12"/>
        <end position="33"/>
    </location>
</feature>
<evidence type="ECO:0000256" key="8">
    <source>
        <dbReference type="ARBA" id="ARBA00023214"/>
    </source>
</evidence>
<dbReference type="Proteomes" id="UP001558474">
    <property type="component" value="Unassembled WGS sequence"/>
</dbReference>
<reference evidence="11" key="1">
    <citation type="submission" date="2020-07" db="EMBL/GenBank/DDBJ databases">
        <authorList>
            <person name="Pettersson B.M.F."/>
            <person name="Behra P.R.K."/>
            <person name="Ramesh M."/>
            <person name="Das S."/>
            <person name="Dasgupta S."/>
            <person name="Kirsebom L.A."/>
        </authorList>
    </citation>
    <scope>NUCLEOTIDE SEQUENCE</scope>
    <source>
        <strain evidence="11">DSM 44242</strain>
    </source>
</reference>
<reference evidence="12 14" key="3">
    <citation type="submission" date="2024-04" db="EMBL/GenBank/DDBJ databases">
        <title>Genomic Markers of Mycobacteria.</title>
        <authorList>
            <person name="Soliman M.S."/>
            <person name="Elkholy A."/>
            <person name="Soliman N.S."/>
            <person name="Abbas A."/>
            <person name="Khayrat S."/>
            <person name="Shawky S."/>
        </authorList>
    </citation>
    <scope>NUCLEOTIDE SEQUENCE [LARGE SCALE GENOMIC DNA]</scope>
    <source>
        <strain evidence="12 14">Egy-CU-AM5</strain>
    </source>
</reference>
<keyword evidence="5" id="KW-0406">Ion transport</keyword>
<dbReference type="GO" id="GO:0034707">
    <property type="term" value="C:chloride channel complex"/>
    <property type="evidence" value="ECO:0007669"/>
    <property type="project" value="UniProtKB-KW"/>
</dbReference>
<evidence type="ECO:0000256" key="1">
    <source>
        <dbReference type="ARBA" id="ARBA00004141"/>
    </source>
</evidence>
<keyword evidence="2" id="KW-0813">Transport</keyword>
<feature type="transmembrane region" description="Helical" evidence="10">
    <location>
        <begin position="309"/>
        <end position="338"/>
    </location>
</feature>
<feature type="transmembrane region" description="Helical" evidence="10">
    <location>
        <begin position="183"/>
        <end position="202"/>
    </location>
</feature>
<dbReference type="EMBL" id="JBDLOU010000031">
    <property type="protein sequence ID" value="MEX3739727.1"/>
    <property type="molecule type" value="Genomic_DNA"/>
</dbReference>
<accession>A0AAW5T2H1</accession>
<dbReference type="RefSeq" id="WP_051577179.1">
    <property type="nucleotide sequence ID" value="NZ_JACKVC010000012.1"/>
</dbReference>
<dbReference type="Pfam" id="PF00654">
    <property type="entry name" value="Voltage_CLC"/>
    <property type="match status" value="1"/>
</dbReference>
<evidence type="ECO:0000313" key="12">
    <source>
        <dbReference type="EMBL" id="MEX3739727.1"/>
    </source>
</evidence>
<evidence type="ECO:0000256" key="9">
    <source>
        <dbReference type="ARBA" id="ARBA00023303"/>
    </source>
</evidence>
<comment type="caution">
    <text evidence="11">The sequence shown here is derived from an EMBL/GenBank/DDBJ whole genome shotgun (WGS) entry which is preliminary data.</text>
</comment>
<dbReference type="InterPro" id="IPR014743">
    <property type="entry name" value="Cl-channel_core"/>
</dbReference>
<dbReference type="Proteomes" id="UP001141659">
    <property type="component" value="Unassembled WGS sequence"/>
</dbReference>
<organism evidence="11 13">
    <name type="scientific">Mycolicibacterium porcinum</name>
    <dbReference type="NCBI Taxonomy" id="39693"/>
    <lineage>
        <taxon>Bacteria</taxon>
        <taxon>Bacillati</taxon>
        <taxon>Actinomycetota</taxon>
        <taxon>Actinomycetes</taxon>
        <taxon>Mycobacteriales</taxon>
        <taxon>Mycobacteriaceae</taxon>
        <taxon>Mycolicibacterium</taxon>
    </lineage>
</organism>
<keyword evidence="3 10" id="KW-0812">Transmembrane</keyword>
<name>A0AAW5T2H1_9MYCO</name>
<evidence type="ECO:0000256" key="4">
    <source>
        <dbReference type="ARBA" id="ARBA00022989"/>
    </source>
</evidence>
<evidence type="ECO:0000256" key="7">
    <source>
        <dbReference type="ARBA" id="ARBA00023173"/>
    </source>
</evidence>
<evidence type="ECO:0000256" key="5">
    <source>
        <dbReference type="ARBA" id="ARBA00023065"/>
    </source>
</evidence>